<keyword evidence="5 8" id="KW-1133">Transmembrane helix</keyword>
<keyword evidence="9" id="KW-0132">Cell division</keyword>
<proteinExistence type="inferred from homology"/>
<keyword evidence="9" id="KW-0131">Cell cycle</keyword>
<evidence type="ECO:0000313" key="10">
    <source>
        <dbReference type="Proteomes" id="UP000190027"/>
    </source>
</evidence>
<dbReference type="AlphaFoldDB" id="A0A1T4X000"/>
<name>A0A1T4X000_9BACT</name>
<keyword evidence="4 7" id="KW-0812">Transmembrane</keyword>
<keyword evidence="6 8" id="KW-0472">Membrane</keyword>
<evidence type="ECO:0000256" key="5">
    <source>
        <dbReference type="ARBA" id="ARBA00022989"/>
    </source>
</evidence>
<keyword evidence="7" id="KW-0813">Transport</keyword>
<dbReference type="GO" id="GO:0005886">
    <property type="term" value="C:plasma membrane"/>
    <property type="evidence" value="ECO:0007669"/>
    <property type="project" value="UniProtKB-SubCell"/>
</dbReference>
<sequence>MAQRSRRRYLTEINTTPFVDVMLVLLVFVMVGAAVKGEGVQVDLPRTRTVESLPKGSGHFVLTMDADARLFLDQEEVPRDHLREYMIQRVLKQDKALFLRADQSVPYGDVVRVMAEIREAGVPHIGIVAEEEDGADTARDAAQSGE</sequence>
<dbReference type="EMBL" id="FUYC01000005">
    <property type="protein sequence ID" value="SKA82191.1"/>
    <property type="molecule type" value="Genomic_DNA"/>
</dbReference>
<reference evidence="9 10" key="1">
    <citation type="submission" date="2017-02" db="EMBL/GenBank/DDBJ databases">
        <authorList>
            <person name="Peterson S.W."/>
        </authorList>
    </citation>
    <scope>NUCLEOTIDE SEQUENCE [LARGE SCALE GENOMIC DNA]</scope>
    <source>
        <strain evidence="9 10">DSM 16080</strain>
    </source>
</reference>
<keyword evidence="3" id="KW-1003">Cell membrane</keyword>
<evidence type="ECO:0000256" key="2">
    <source>
        <dbReference type="ARBA" id="ARBA00005811"/>
    </source>
</evidence>
<evidence type="ECO:0000256" key="8">
    <source>
        <dbReference type="SAM" id="Phobius"/>
    </source>
</evidence>
<dbReference type="RefSeq" id="WP_078717086.1">
    <property type="nucleotide sequence ID" value="NZ_FUYC01000005.1"/>
</dbReference>
<gene>
    <name evidence="9" type="ORF">SAMN02745704_01520</name>
</gene>
<dbReference type="GO" id="GO:0015031">
    <property type="term" value="P:protein transport"/>
    <property type="evidence" value="ECO:0007669"/>
    <property type="project" value="UniProtKB-KW"/>
</dbReference>
<evidence type="ECO:0000256" key="3">
    <source>
        <dbReference type="ARBA" id="ARBA00022475"/>
    </source>
</evidence>
<accession>A0A1T4X000</accession>
<comment type="similarity">
    <text evidence="2 7">Belongs to the ExbD/TolR family.</text>
</comment>
<dbReference type="Proteomes" id="UP000190027">
    <property type="component" value="Unassembled WGS sequence"/>
</dbReference>
<dbReference type="Gene3D" id="3.30.420.270">
    <property type="match status" value="1"/>
</dbReference>
<evidence type="ECO:0000313" key="9">
    <source>
        <dbReference type="EMBL" id="SKA82191.1"/>
    </source>
</evidence>
<comment type="subcellular location">
    <subcellularLocation>
        <location evidence="1">Cell membrane</location>
        <topology evidence="1">Single-pass membrane protein</topology>
    </subcellularLocation>
    <subcellularLocation>
        <location evidence="7">Cell membrane</location>
        <topology evidence="7">Single-pass type II membrane protein</topology>
    </subcellularLocation>
</comment>
<dbReference type="GO" id="GO:0022857">
    <property type="term" value="F:transmembrane transporter activity"/>
    <property type="evidence" value="ECO:0007669"/>
    <property type="project" value="InterPro"/>
</dbReference>
<evidence type="ECO:0000256" key="1">
    <source>
        <dbReference type="ARBA" id="ARBA00004162"/>
    </source>
</evidence>
<dbReference type="GO" id="GO:0051301">
    <property type="term" value="P:cell division"/>
    <property type="evidence" value="ECO:0007669"/>
    <property type="project" value="UniProtKB-KW"/>
</dbReference>
<dbReference type="PANTHER" id="PTHR30558">
    <property type="entry name" value="EXBD MEMBRANE COMPONENT OF PMF-DRIVEN MACROMOLECULE IMPORT SYSTEM"/>
    <property type="match status" value="1"/>
</dbReference>
<keyword evidence="7" id="KW-0653">Protein transport</keyword>
<protein>
    <submittedName>
        <fullName evidence="9">Cell division and transport-associated protein TolR</fullName>
    </submittedName>
</protein>
<dbReference type="STRING" id="1121449.SAMN02745704_01520"/>
<feature type="transmembrane region" description="Helical" evidence="8">
    <location>
        <begin position="12"/>
        <end position="35"/>
    </location>
</feature>
<organism evidence="9 10">
    <name type="scientific">Paucidesulfovibrio gracilis DSM 16080</name>
    <dbReference type="NCBI Taxonomy" id="1121449"/>
    <lineage>
        <taxon>Bacteria</taxon>
        <taxon>Pseudomonadati</taxon>
        <taxon>Thermodesulfobacteriota</taxon>
        <taxon>Desulfovibrionia</taxon>
        <taxon>Desulfovibrionales</taxon>
        <taxon>Desulfovibrionaceae</taxon>
        <taxon>Paucidesulfovibrio</taxon>
    </lineage>
</organism>
<evidence type="ECO:0000256" key="4">
    <source>
        <dbReference type="ARBA" id="ARBA00022692"/>
    </source>
</evidence>
<dbReference type="Pfam" id="PF02472">
    <property type="entry name" value="ExbD"/>
    <property type="match status" value="1"/>
</dbReference>
<dbReference type="InterPro" id="IPR003400">
    <property type="entry name" value="ExbD"/>
</dbReference>
<evidence type="ECO:0000256" key="6">
    <source>
        <dbReference type="ARBA" id="ARBA00023136"/>
    </source>
</evidence>
<keyword evidence="10" id="KW-1185">Reference proteome</keyword>
<dbReference type="OrthoDB" id="9798629at2"/>
<evidence type="ECO:0000256" key="7">
    <source>
        <dbReference type="RuleBase" id="RU003879"/>
    </source>
</evidence>